<dbReference type="PANTHER" id="PTHR11346">
    <property type="entry name" value="GALECTIN"/>
    <property type="match status" value="1"/>
</dbReference>
<feature type="domain" description="Galectin" evidence="3">
    <location>
        <begin position="450"/>
        <end position="580"/>
    </location>
</feature>
<protein>
    <recommendedName>
        <fullName evidence="3">Galectin domain-containing protein</fullName>
    </recommendedName>
</protein>
<dbReference type="InterPro" id="IPR013320">
    <property type="entry name" value="ConA-like_dom_sf"/>
</dbReference>
<dbReference type="PANTHER" id="PTHR11346:SF189">
    <property type="entry name" value="GALECTIN"/>
    <property type="match status" value="1"/>
</dbReference>
<comment type="caution">
    <text evidence="4">The sequence shown here is derived from an EMBL/GenBank/DDBJ whole genome shotgun (WGS) entry which is preliminary data.</text>
</comment>
<dbReference type="SMART" id="SM00908">
    <property type="entry name" value="Gal-bind_lectin"/>
    <property type="match status" value="4"/>
</dbReference>
<dbReference type="Proteomes" id="UP000663833">
    <property type="component" value="Unassembled WGS sequence"/>
</dbReference>
<dbReference type="SUPFAM" id="SSF49899">
    <property type="entry name" value="Concanavalin A-like lectins/glucanases"/>
    <property type="match status" value="4"/>
</dbReference>
<keyword evidence="2" id="KW-0677">Repeat</keyword>
<evidence type="ECO:0000256" key="2">
    <source>
        <dbReference type="ARBA" id="ARBA00022737"/>
    </source>
</evidence>
<dbReference type="FunFam" id="2.60.120.200:FF:000124">
    <property type="entry name" value="Galectin-4"/>
    <property type="match status" value="1"/>
</dbReference>
<gene>
    <name evidence="4" type="ORF">LUA448_LOCUS14790</name>
</gene>
<dbReference type="CDD" id="cd00070">
    <property type="entry name" value="GLECT"/>
    <property type="match status" value="4"/>
</dbReference>
<feature type="domain" description="Galectin" evidence="3">
    <location>
        <begin position="188"/>
        <end position="301"/>
    </location>
</feature>
<evidence type="ECO:0000313" key="5">
    <source>
        <dbReference type="Proteomes" id="UP000663833"/>
    </source>
</evidence>
<accession>A0A817XMG2</accession>
<organism evidence="4 5">
    <name type="scientific">Rotaria socialis</name>
    <dbReference type="NCBI Taxonomy" id="392032"/>
    <lineage>
        <taxon>Eukaryota</taxon>
        <taxon>Metazoa</taxon>
        <taxon>Spiralia</taxon>
        <taxon>Gnathifera</taxon>
        <taxon>Rotifera</taxon>
        <taxon>Eurotatoria</taxon>
        <taxon>Bdelloidea</taxon>
        <taxon>Philodinida</taxon>
        <taxon>Philodinidae</taxon>
        <taxon>Rotaria</taxon>
    </lineage>
</organism>
<feature type="domain" description="Galectin" evidence="3">
    <location>
        <begin position="17"/>
        <end position="141"/>
    </location>
</feature>
<dbReference type="AlphaFoldDB" id="A0A817XMG2"/>
<sequence length="580" mass="65091">MYPNYSVGVNYGLPVPYQSVISPALSNGTQIRLTGTATGSRFEVNLKSYQEDTILHVNPRLDDNALVLNSAQRGFWGQEERHGLPIYRGMRFSIVILATDHDFKIAINNTHVCEFYQRLPMYLAQLVEVKGDLNLESVHINPGSGYIGSGTGLCSQPQPSYSGDFVASCGLPSAPPNILPPPFTGSGVPSIQSCRIHTGSRIFIRGFIPPEAHRFELNLLHGYSDGDDIAFHFNPRFDSRTVVKNYRRNGQWGQEENQSFPSYMPLMPGSSVDLQIACNMDAYTVYMNNYLIGEFYHKIPPGHSLPFESYISPPLSYGSQVHVYGIATGDRFEINLTNNRGDIILHVNPRLNDRQLILNSAPGGNWGNEECKPLMISRGQQFNIIIMVTPQSFKVAVNNQYAADFNYRIPFNAAENVTIKGDVALSNMQIYPGVSQYGKPWQFIMETPIPINMFPGNIYLSRVFNINGRSNNNASRFEFNLLTGLNHGADVAFHLNPRFDQREAVRNSCQGGGWGAEEKQGGFSLQPEQQFDIQIICFPEHYQVNCNNQAWFTFRHRIPYQYVQALQVKGDVTVSSVQVM</sequence>
<keyword evidence="1" id="KW-0430">Lectin</keyword>
<evidence type="ECO:0000259" key="3">
    <source>
        <dbReference type="PROSITE" id="PS51304"/>
    </source>
</evidence>
<proteinExistence type="predicted"/>
<dbReference type="InterPro" id="IPR001079">
    <property type="entry name" value="Galectin_CRD"/>
</dbReference>
<feature type="domain" description="Galectin" evidence="3">
    <location>
        <begin position="307"/>
        <end position="431"/>
    </location>
</feature>
<dbReference type="InterPro" id="IPR044156">
    <property type="entry name" value="Galectin-like"/>
</dbReference>
<evidence type="ECO:0000313" key="4">
    <source>
        <dbReference type="EMBL" id="CAF3370434.1"/>
    </source>
</evidence>
<dbReference type="Pfam" id="PF00337">
    <property type="entry name" value="Gal-bind_lectin"/>
    <property type="match status" value="4"/>
</dbReference>
<dbReference type="Gene3D" id="2.60.120.200">
    <property type="match status" value="4"/>
</dbReference>
<evidence type="ECO:0000256" key="1">
    <source>
        <dbReference type="ARBA" id="ARBA00022734"/>
    </source>
</evidence>
<dbReference type="PROSITE" id="PS51304">
    <property type="entry name" value="GALECTIN"/>
    <property type="match status" value="4"/>
</dbReference>
<reference evidence="4" key="1">
    <citation type="submission" date="2021-02" db="EMBL/GenBank/DDBJ databases">
        <authorList>
            <person name="Nowell W R."/>
        </authorList>
    </citation>
    <scope>NUCLEOTIDE SEQUENCE</scope>
</reference>
<dbReference type="EMBL" id="CAJNYD010001861">
    <property type="protein sequence ID" value="CAF3370434.1"/>
    <property type="molecule type" value="Genomic_DNA"/>
</dbReference>
<name>A0A817XMG2_9BILA</name>
<dbReference type="SMART" id="SM00276">
    <property type="entry name" value="GLECT"/>
    <property type="match status" value="4"/>
</dbReference>
<dbReference type="GO" id="GO:0030246">
    <property type="term" value="F:carbohydrate binding"/>
    <property type="evidence" value="ECO:0007669"/>
    <property type="project" value="UniProtKB-KW"/>
</dbReference>